<evidence type="ECO:0000313" key="2">
    <source>
        <dbReference type="Proteomes" id="UP000293874"/>
    </source>
</evidence>
<accession>A0A4Q7MQN1</accession>
<proteinExistence type="predicted"/>
<dbReference type="Proteomes" id="UP000293874">
    <property type="component" value="Unassembled WGS sequence"/>
</dbReference>
<dbReference type="RefSeq" id="WP_130541114.1">
    <property type="nucleotide sequence ID" value="NZ_CP042431.1"/>
</dbReference>
<reference evidence="1 2" key="1">
    <citation type="submission" date="2019-02" db="EMBL/GenBank/DDBJ databases">
        <title>Genomic Encyclopedia of Type Strains, Phase IV (KMG-IV): sequencing the most valuable type-strain genomes for metagenomic binning, comparative biology and taxonomic classification.</title>
        <authorList>
            <person name="Goeker M."/>
        </authorList>
    </citation>
    <scope>NUCLEOTIDE SEQUENCE [LARGE SCALE GENOMIC DNA]</scope>
    <source>
        <strain evidence="1 2">DSM 18116</strain>
    </source>
</reference>
<evidence type="ECO:0000313" key="1">
    <source>
        <dbReference type="EMBL" id="RZS70668.1"/>
    </source>
</evidence>
<dbReference type="EMBL" id="SGXA01000002">
    <property type="protein sequence ID" value="RZS70668.1"/>
    <property type="molecule type" value="Genomic_DNA"/>
</dbReference>
<name>A0A4Q7MQN1_9BACT</name>
<sequence length="442" mass="50899">MDQLLKPVDQTIIHADLRKINFLAKLLLMRYIFLLFSSLLFLRAHAQSDPWTGVWKMNLKRTNQSDLQFQIQIGKPEQGLLYPAVITIQDRVFTGVYEMLLVRKSEYQLGIGRSKYPLKETPFKLGIWLWYLNGTLDMKDNQISVNRLFIDQADFWMRGLYDDDEIFVVPKVMLRDFLYRNKITLTKSANKAFPDSSAGRILHPETSKLYFGIYDRIESKQDNITIRLADNERYDKDTVTLLQNGRAIFTKEQITDANRVQNLRLDTGRNLFLFFADNYGNIQPNTGNLQTTIDGKDYEFSFGNRYNAYATFIVADIYHHPSKEPAPDTMVNNRVTTPVASFTVNTADIILELRDTEIQDGDSISLRFNGQWIAKGFPVKKAIQEIPVKLKKGENRLLFVADNLGSIPPNTAELRIRYGNQVKTLALSTDLAKNNEIILMLD</sequence>
<organism evidence="1 2">
    <name type="scientific">Pseudobacter ginsenosidimutans</name>
    <dbReference type="NCBI Taxonomy" id="661488"/>
    <lineage>
        <taxon>Bacteria</taxon>
        <taxon>Pseudomonadati</taxon>
        <taxon>Bacteroidota</taxon>
        <taxon>Chitinophagia</taxon>
        <taxon>Chitinophagales</taxon>
        <taxon>Chitinophagaceae</taxon>
        <taxon>Pseudobacter</taxon>
    </lineage>
</organism>
<dbReference type="AlphaFoldDB" id="A0A4Q7MQN1"/>
<comment type="caution">
    <text evidence="1">The sequence shown here is derived from an EMBL/GenBank/DDBJ whole genome shotgun (WGS) entry which is preliminary data.</text>
</comment>
<keyword evidence="2" id="KW-1185">Reference proteome</keyword>
<gene>
    <name evidence="1" type="ORF">EV199_2561</name>
</gene>
<protein>
    <submittedName>
        <fullName evidence="1">Uncharacterized protein</fullName>
    </submittedName>
</protein>
<dbReference type="OrthoDB" id="639821at2"/>